<dbReference type="EMBL" id="LKAJ01000001">
    <property type="protein sequence ID" value="KRG22506.1"/>
    <property type="molecule type" value="Genomic_DNA"/>
</dbReference>
<evidence type="ECO:0000313" key="4">
    <source>
        <dbReference type="Proteomes" id="UP000051497"/>
    </source>
</evidence>
<evidence type="ECO:0000259" key="1">
    <source>
        <dbReference type="PROSITE" id="PS51208"/>
    </source>
</evidence>
<dbReference type="Gene3D" id="2.40.128.130">
    <property type="entry name" value="Autotransporter beta-domain"/>
    <property type="match status" value="1"/>
</dbReference>
<dbReference type="AlphaFoldDB" id="A0A0Q9YY77"/>
<name>A0A0Q9YY77_9GAMM</name>
<evidence type="ECO:0000313" key="3">
    <source>
        <dbReference type="EMBL" id="MCS5712129.1"/>
    </source>
</evidence>
<dbReference type="InterPro" id="IPR005546">
    <property type="entry name" value="Autotransporte_beta"/>
</dbReference>
<evidence type="ECO:0000313" key="2">
    <source>
        <dbReference type="EMBL" id="KRG22506.1"/>
    </source>
</evidence>
<dbReference type="PROSITE" id="PS51208">
    <property type="entry name" value="AUTOTRANSPORTER"/>
    <property type="match status" value="1"/>
</dbReference>
<reference evidence="3" key="2">
    <citation type="journal article" date="2016" name="Genome Announc.">
        <title>Draft Genome Sequences of Two Novel Amoeba-Resistant Intranuclear Bacteria, 'Candidatus Berkiella cookevillensis' and 'Candidatus Berkiella aquae'.</title>
        <authorList>
            <person name="Mehari Y.T."/>
            <person name="Arivett B.A."/>
            <person name="Farone A.L."/>
            <person name="Gunderson J.H."/>
            <person name="Farone M.B."/>
        </authorList>
    </citation>
    <scope>NUCLEOTIDE SEQUENCE</scope>
    <source>
        <strain evidence="3">HT99</strain>
    </source>
</reference>
<proteinExistence type="predicted"/>
<feature type="domain" description="Autotransporter" evidence="1">
    <location>
        <begin position="897"/>
        <end position="1176"/>
    </location>
</feature>
<reference evidence="3" key="3">
    <citation type="submission" date="2021-06" db="EMBL/GenBank/DDBJ databases">
        <title>Genomic Description and Analysis of Intracellular Bacteria, Candidatus Berkiella cookevillensis and Candidatus Berkiella aquae.</title>
        <authorList>
            <person name="Kidane D.T."/>
            <person name="Mehari Y.T."/>
            <person name="Rice F.C."/>
            <person name="Arivett B.A."/>
            <person name="Farone A.L."/>
            <person name="Berk S.G."/>
            <person name="Farone M.B."/>
        </authorList>
    </citation>
    <scope>NUCLEOTIDE SEQUENCE</scope>
    <source>
        <strain evidence="3">HT99</strain>
    </source>
</reference>
<dbReference type="Proteomes" id="UP000051497">
    <property type="component" value="Unassembled WGS sequence"/>
</dbReference>
<protein>
    <submittedName>
        <fullName evidence="2">Autotransporter beta-domain protein</fullName>
    </submittedName>
    <submittedName>
        <fullName evidence="3">Autotransporter domain-containing protein</fullName>
    </submittedName>
</protein>
<dbReference type="EMBL" id="LKAJ02000001">
    <property type="protein sequence ID" value="MCS5712129.1"/>
    <property type="molecule type" value="Genomic_DNA"/>
</dbReference>
<comment type="caution">
    <text evidence="2">The sequence shown here is derived from an EMBL/GenBank/DDBJ whole genome shotgun (WGS) entry which is preliminary data.</text>
</comment>
<dbReference type="STRING" id="295108.HT99x_00042"/>
<gene>
    <name evidence="2" type="ORF">HT99x_00042</name>
    <name evidence="3" type="ORF">HT99x_011860</name>
</gene>
<organism evidence="2">
    <name type="scientific">Candidatus Berkiella aquae</name>
    <dbReference type="NCBI Taxonomy" id="295108"/>
    <lineage>
        <taxon>Bacteria</taxon>
        <taxon>Pseudomonadati</taxon>
        <taxon>Pseudomonadota</taxon>
        <taxon>Gammaproteobacteria</taxon>
        <taxon>Candidatus Berkiellales</taxon>
        <taxon>Candidatus Berkiellaceae</taxon>
        <taxon>Candidatus Berkiella</taxon>
    </lineage>
</organism>
<accession>A0A0Q9YY77</accession>
<sequence>MNQARRLSQAVLASTLFIVPSILYADTIVSNVQINQDFTTGAPQTRGNIQITNAGQLQMNAAAPNSGDAVVINTTNTTLTLDANNANVNGILTLGAGRNGVTTTNGDTATISIGANTGINTVGVGVFADSPTNDIINAGTITGTGAVEATANATDVLVQNQATGTITSAGGHAIVLNGSNASVNNLGTISQTGGGFHAIDIGGLNAIIGNTGTITGNGNGIHLSPGGQSASITNNTGGTIKGTTASGLQADGIGLSLFNSGTITSVAATGDGVRLNQNFNQVINNAGGVISSTNANGINLTAAITGSTGIQNSGTITSAGAGGAAGILIGANYLGSITNNSGGIIQTTNGTGADAILIKGSFTAINNNGTIQGINGIDSAITILAGATGGTINNNSLIQSNTNVAIDIEGSITQINNTGSILTLANSPGAIVASLPVTLTGGIVNSGTIRNGAGGAGLDAIDLQVGGPGINVKLTQNAGTIDGDVLLASAGGSIFDMNGGVITGNVYTSNLVVQSTLNLNAGTINGNLNLQGGNGDIVNLAGSTLNVINSGPGPDTFNLSGGKFTTLNGGVGDTLNVLNSFSTTGDILGVPTVNVKAGTFTVNNKLTGFTALNVGPNASMVVNSTTVTGDGGGAAVVVNSNSTLSVTSNNQIDTGAGGTTGSITLNNGGVLSLQHSATTAGALTNTFTANAGGVYAVQIQGPGDFGKMQVSAGGATLNAGSFVNAQLGSGQFIPAGTQFDIITGGPVVDNSTLAQPSSLTVRFDKSVVGGNILRLTTQRSGFSPFANTDASQGVAGALDTIALEGTTNPQLLAVLGQLDLINNQATLVQELESLAPPVNYAMIAATHVSMDQMFRSLSRRLEDMRYLRTLGAESYQVVTPADMEDRGGYNYGDSFYYRPTTNGAWVQGYGAILDQRFRNNVEGYLGDAAGFAIGMDWGQTGSLVGAAVNFTQSHMVGKTEDENVQNLQSVQGTIYSWIDLTNDLYLDSMIGFASHHYKTRRNIGIGTVTTAGFGDFYGVHYGAQSELGFAFLYDFLTVAPIARVRFTHMKIDDYSEQGAGGLSLTVNNQSLNEFIGGIGIRLLGKIDYAQAVYAPEFSFMLAYDFYADEQATSSRFLGGGPVFPTQGVKPPQTIMLFDLGVNVHTYDSYIFTVKGEFDYRDHYYGYSGWVQLYRAW</sequence>
<dbReference type="SUPFAM" id="SSF103515">
    <property type="entry name" value="Autotransporter"/>
    <property type="match status" value="1"/>
</dbReference>
<dbReference type="InterPro" id="IPR036709">
    <property type="entry name" value="Autotransporte_beta_dom_sf"/>
</dbReference>
<reference evidence="2" key="1">
    <citation type="submission" date="2015-09" db="EMBL/GenBank/DDBJ databases">
        <title>Draft Genome Sequences of Two Novel Amoeba-resistant Intranuclear Bacteria, Candidatus Berkiella cookevillensis and Candidatus Berkiella aquae.</title>
        <authorList>
            <person name="Mehari Y.T."/>
            <person name="Arivett B.A."/>
            <person name="Farone A.L."/>
            <person name="Gunderson J.H."/>
            <person name="Farone M.B."/>
        </authorList>
    </citation>
    <scope>NUCLEOTIDE SEQUENCE [LARGE SCALE GENOMIC DNA]</scope>
    <source>
        <strain evidence="2">HT99</strain>
    </source>
</reference>
<dbReference type="OrthoDB" id="6187258at2"/>
<keyword evidence="4" id="KW-1185">Reference proteome</keyword>
<dbReference type="Pfam" id="PF03797">
    <property type="entry name" value="Autotransporter"/>
    <property type="match status" value="1"/>
</dbReference>
<dbReference type="SMART" id="SM00869">
    <property type="entry name" value="Autotransporter"/>
    <property type="match status" value="1"/>
</dbReference>
<dbReference type="RefSeq" id="WP_075064712.1">
    <property type="nucleotide sequence ID" value="NZ_LKAJ02000001.1"/>
</dbReference>